<keyword evidence="6" id="KW-0472">Membrane</keyword>
<reference evidence="9" key="1">
    <citation type="submission" date="2022-03" db="EMBL/GenBank/DDBJ databases">
        <authorList>
            <person name="Alioto T."/>
            <person name="Alioto T."/>
            <person name="Gomez Garrido J."/>
        </authorList>
    </citation>
    <scope>NUCLEOTIDE SEQUENCE</scope>
</reference>
<feature type="compositionally biased region" description="Polar residues" evidence="8">
    <location>
        <begin position="226"/>
        <end position="236"/>
    </location>
</feature>
<dbReference type="InterPro" id="IPR019166">
    <property type="entry name" value="MIC26/MIC27"/>
</dbReference>
<comment type="subunit">
    <text evidence="7">Component of the mitochondrial contact site and cristae organizing system (MICOS) complex.</text>
</comment>
<dbReference type="PANTHER" id="PTHR14564">
    <property type="entry name" value="MICOS COMPLEX SUBUNIT MIC26 / MIC27 FAMILY MEMBER"/>
    <property type="match status" value="1"/>
</dbReference>
<dbReference type="AlphaFoldDB" id="A0AAD1SYR6"/>
<keyword evidence="5 7" id="KW-0496">Mitochondrion</keyword>
<comment type="subcellular location">
    <subcellularLocation>
        <location evidence="7">Mitochondrion inner membrane</location>
    </subcellularLocation>
    <subcellularLocation>
        <location evidence="1">Mitochondrion membrane</location>
    </subcellularLocation>
</comment>
<dbReference type="GO" id="GO:0061617">
    <property type="term" value="C:MICOS complex"/>
    <property type="evidence" value="ECO:0007669"/>
    <property type="project" value="UniProtKB-UniRule"/>
</dbReference>
<protein>
    <recommendedName>
        <fullName evidence="7">MICOS complex subunit</fullName>
    </recommendedName>
</protein>
<evidence type="ECO:0000256" key="6">
    <source>
        <dbReference type="ARBA" id="ARBA00023136"/>
    </source>
</evidence>
<evidence type="ECO:0000256" key="1">
    <source>
        <dbReference type="ARBA" id="ARBA00004325"/>
    </source>
</evidence>
<accession>A0AAD1SYR6</accession>
<keyword evidence="7" id="KW-0999">Mitochondrion inner membrane</keyword>
<feature type="region of interest" description="Disordered" evidence="8">
    <location>
        <begin position="215"/>
        <end position="240"/>
    </location>
</feature>
<dbReference type="Proteomes" id="UP001295444">
    <property type="component" value="Chromosome 09"/>
</dbReference>
<evidence type="ECO:0000256" key="5">
    <source>
        <dbReference type="ARBA" id="ARBA00023128"/>
    </source>
</evidence>
<keyword evidence="3" id="KW-0812">Transmembrane</keyword>
<feature type="compositionally biased region" description="Basic and acidic residues" evidence="8">
    <location>
        <begin position="186"/>
        <end position="201"/>
    </location>
</feature>
<evidence type="ECO:0000313" key="9">
    <source>
        <dbReference type="EMBL" id="CAH2314786.1"/>
    </source>
</evidence>
<dbReference type="Pfam" id="PF09769">
    <property type="entry name" value="ApoO"/>
    <property type="match status" value="1"/>
</dbReference>
<feature type="region of interest" description="Disordered" evidence="8">
    <location>
        <begin position="180"/>
        <end position="201"/>
    </location>
</feature>
<dbReference type="EMBL" id="OW240920">
    <property type="protein sequence ID" value="CAH2314787.1"/>
    <property type="molecule type" value="Genomic_DNA"/>
</dbReference>
<evidence type="ECO:0000256" key="7">
    <source>
        <dbReference type="RuleBase" id="RU363021"/>
    </source>
</evidence>
<organism evidence="9 10">
    <name type="scientific">Pelobates cultripes</name>
    <name type="common">Western spadefoot toad</name>
    <dbReference type="NCBI Taxonomy" id="61616"/>
    <lineage>
        <taxon>Eukaryota</taxon>
        <taxon>Metazoa</taxon>
        <taxon>Chordata</taxon>
        <taxon>Craniata</taxon>
        <taxon>Vertebrata</taxon>
        <taxon>Euteleostomi</taxon>
        <taxon>Amphibia</taxon>
        <taxon>Batrachia</taxon>
        <taxon>Anura</taxon>
        <taxon>Pelobatoidea</taxon>
        <taxon>Pelobatidae</taxon>
        <taxon>Pelobates</taxon>
    </lineage>
</organism>
<gene>
    <name evidence="9" type="ORF">PECUL_23A009246</name>
</gene>
<evidence type="ECO:0000313" key="10">
    <source>
        <dbReference type="Proteomes" id="UP001295444"/>
    </source>
</evidence>
<comment type="function">
    <text evidence="7">Component of the MICOS complex, a large protein complex of the mitochondrial inner membrane that plays crucial roles in the maintenance of crista junctions, inner membrane architecture, and formation of contact sites to the outer membrane.</text>
</comment>
<evidence type="ECO:0000256" key="4">
    <source>
        <dbReference type="ARBA" id="ARBA00022989"/>
    </source>
</evidence>
<name>A0AAD1SYR6_PELCU</name>
<dbReference type="InterPro" id="IPR033182">
    <property type="entry name" value="MIC26/MIC27_animal"/>
</dbReference>
<dbReference type="GO" id="GO:0042407">
    <property type="term" value="P:cristae formation"/>
    <property type="evidence" value="ECO:0007669"/>
    <property type="project" value="InterPro"/>
</dbReference>
<keyword evidence="10" id="KW-1185">Reference proteome</keyword>
<evidence type="ECO:0000256" key="3">
    <source>
        <dbReference type="ARBA" id="ARBA00022692"/>
    </source>
</evidence>
<evidence type="ECO:0000256" key="2">
    <source>
        <dbReference type="ARBA" id="ARBA00010904"/>
    </source>
</evidence>
<dbReference type="EMBL" id="OW240920">
    <property type="protein sequence ID" value="CAH2314786.1"/>
    <property type="molecule type" value="Genomic_DNA"/>
</dbReference>
<keyword evidence="4" id="KW-1133">Transmembrane helix</keyword>
<proteinExistence type="inferred from homology"/>
<comment type="similarity">
    <text evidence="2">Belongs to the apolipoprotein O/MICOS complex subunit Mic27 family.</text>
</comment>
<sequence>MVSKLFKLAAVPAGLAFTSYGLYAVADREPKGERLSPGQLSVYAVPLQISKYVEEQPGRLQSGFSVARQTVWPYVFWSKHVYSSIKLGVQDTIEFGKDSYVYLKNPPPEFLSRVGVIAVSGLAGLVLARKGSRLKKIVYPVGLTALGVSVCYPTQAVIFAKLTGKKIYATSHRTYDTVSSLWKTSSKKEEKTQTQEDGEKVGNEDLHHQLEHEQIDTKLQPESPVLQESESKSQVNGKDENVDNNEALSALGDLERTTQQPLMFRHPKLLFENYLPALCRICGLFSYRESMACFNS</sequence>
<evidence type="ECO:0000256" key="8">
    <source>
        <dbReference type="SAM" id="MobiDB-lite"/>
    </source>
</evidence>